<dbReference type="Proteomes" id="UP001617669">
    <property type="component" value="Unassembled WGS sequence"/>
</dbReference>
<reference evidence="2 3" key="1">
    <citation type="submission" date="2024-11" db="EMBL/GenBank/DDBJ databases">
        <authorList>
            <person name="Kaparullina E.N."/>
            <person name="Delegan Y.A."/>
            <person name="Doronina N.V."/>
        </authorList>
    </citation>
    <scope>NUCLEOTIDE SEQUENCE [LARGE SCALE GENOMIC DNA]</scope>
    <source>
        <strain evidence="2 3">7sh_L</strain>
    </source>
</reference>
<dbReference type="EMBL" id="JBIWXY010000001">
    <property type="protein sequence ID" value="MFJ5446164.1"/>
    <property type="molecule type" value="Genomic_DNA"/>
</dbReference>
<organism evidence="2 3">
    <name type="scientific">Methylobacillus methanolivorans</name>
    <dbReference type="NCBI Taxonomy" id="1848927"/>
    <lineage>
        <taxon>Bacteria</taxon>
        <taxon>Pseudomonadati</taxon>
        <taxon>Pseudomonadota</taxon>
        <taxon>Betaproteobacteria</taxon>
        <taxon>Nitrosomonadales</taxon>
        <taxon>Methylophilaceae</taxon>
        <taxon>Methylobacillus</taxon>
    </lineage>
</organism>
<name>A0ABW8GLJ3_9PROT</name>
<keyword evidence="3" id="KW-1185">Reference proteome</keyword>
<accession>A0ABW8GLJ3</accession>
<keyword evidence="1" id="KW-0732">Signal</keyword>
<gene>
    <name evidence="2" type="ORF">ACIKP9_07980</name>
</gene>
<feature type="signal peptide" evidence="1">
    <location>
        <begin position="1"/>
        <end position="22"/>
    </location>
</feature>
<proteinExistence type="predicted"/>
<evidence type="ECO:0000313" key="2">
    <source>
        <dbReference type="EMBL" id="MFJ5446164.1"/>
    </source>
</evidence>
<evidence type="ECO:0000256" key="1">
    <source>
        <dbReference type="SAM" id="SignalP"/>
    </source>
</evidence>
<evidence type="ECO:0000313" key="3">
    <source>
        <dbReference type="Proteomes" id="UP001617669"/>
    </source>
</evidence>
<comment type="caution">
    <text evidence="2">The sequence shown here is derived from an EMBL/GenBank/DDBJ whole genome shotgun (WGS) entry which is preliminary data.</text>
</comment>
<sequence>MKQAISILTFALLASSAMFAQAQDGNAVLNGQVLAAANISPLNSTFDARIAETKAVASTKDVAVITNNRPHPKYGFNMNRINTSAERADRNLGKHFVYVTHPKNGFQVKRYVG</sequence>
<dbReference type="RefSeq" id="WP_400881287.1">
    <property type="nucleotide sequence ID" value="NZ_JBIWXY010000001.1"/>
</dbReference>
<protein>
    <submittedName>
        <fullName evidence="2">Uncharacterized protein</fullName>
    </submittedName>
</protein>
<feature type="chain" id="PRO_5046716886" evidence="1">
    <location>
        <begin position="23"/>
        <end position="113"/>
    </location>
</feature>